<dbReference type="OrthoDB" id="58557at2759"/>
<sequence length="213" mass="25061">MDFNSSNVLETAKYFVEDIEDPVNVIPVVLLLLCFLWTGFPRGRHTTLAWWALFNGCIIHCWMDGVIGTTGRGPKWMVVEYGKLDARYWKTKDPTVMMVSYIEITIMGPLCILWYRAIVKDLWWRHFMSIITSTFQLMGTFMYVGTEVYDGFKNVPLDWPPSFDSFEKVFYFWTIFVFANSIWIFVPSLIMYQTLREMNDVYNSPHSSSKKQN</sequence>
<feature type="transmembrane region" description="Helical" evidence="14">
    <location>
        <begin position="169"/>
        <end position="192"/>
    </location>
</feature>
<dbReference type="GO" id="GO:0016020">
    <property type="term" value="C:membrane"/>
    <property type="evidence" value="ECO:0007669"/>
    <property type="project" value="UniProtKB-SubCell"/>
</dbReference>
<evidence type="ECO:0000256" key="5">
    <source>
        <dbReference type="ARBA" id="ARBA00022955"/>
    </source>
</evidence>
<dbReference type="GO" id="GO:0004769">
    <property type="term" value="F:steroid Delta-isomerase activity"/>
    <property type="evidence" value="ECO:0007669"/>
    <property type="project" value="TreeGrafter"/>
</dbReference>
<dbReference type="InterPro" id="IPR007905">
    <property type="entry name" value="EBP"/>
</dbReference>
<accession>A0A3M6U7Q6</accession>
<keyword evidence="9 13" id="KW-0472">Membrane</keyword>
<organism evidence="16 17">
    <name type="scientific">Pocillopora damicornis</name>
    <name type="common">Cauliflower coral</name>
    <name type="synonym">Millepora damicornis</name>
    <dbReference type="NCBI Taxonomy" id="46731"/>
    <lineage>
        <taxon>Eukaryota</taxon>
        <taxon>Metazoa</taxon>
        <taxon>Cnidaria</taxon>
        <taxon>Anthozoa</taxon>
        <taxon>Hexacorallia</taxon>
        <taxon>Scleractinia</taxon>
        <taxon>Astrocoeniina</taxon>
        <taxon>Pocilloporidae</taxon>
        <taxon>Pocillopora</taxon>
    </lineage>
</organism>
<evidence type="ECO:0000256" key="6">
    <source>
        <dbReference type="ARBA" id="ARBA00022989"/>
    </source>
</evidence>
<keyword evidence="8" id="KW-0443">Lipid metabolism</keyword>
<evidence type="ECO:0000256" key="9">
    <source>
        <dbReference type="ARBA" id="ARBA00023136"/>
    </source>
</evidence>
<feature type="transmembrane region" description="Helical" evidence="14">
    <location>
        <begin position="23"/>
        <end position="40"/>
    </location>
</feature>
<keyword evidence="10" id="KW-1207">Sterol metabolism</keyword>
<gene>
    <name evidence="16" type="ORF">pdam_00002969</name>
</gene>
<feature type="transmembrane region" description="Helical" evidence="14">
    <location>
        <begin position="127"/>
        <end position="149"/>
    </location>
</feature>
<evidence type="ECO:0000256" key="10">
    <source>
        <dbReference type="ARBA" id="ARBA00023166"/>
    </source>
</evidence>
<keyword evidence="7" id="KW-0756">Sterol biosynthesis</keyword>
<evidence type="ECO:0000256" key="2">
    <source>
        <dbReference type="ARBA" id="ARBA00008337"/>
    </source>
</evidence>
<dbReference type="GO" id="GO:0006695">
    <property type="term" value="P:cholesterol biosynthetic process"/>
    <property type="evidence" value="ECO:0007669"/>
    <property type="project" value="TreeGrafter"/>
</dbReference>
<evidence type="ECO:0000256" key="7">
    <source>
        <dbReference type="ARBA" id="ARBA00023011"/>
    </source>
</evidence>
<evidence type="ECO:0000256" key="1">
    <source>
        <dbReference type="ARBA" id="ARBA00004141"/>
    </source>
</evidence>
<dbReference type="AlphaFoldDB" id="A0A3M6U7Q6"/>
<dbReference type="PANTHER" id="PTHR14207">
    <property type="entry name" value="STEROL ISOMERASE"/>
    <property type="match status" value="1"/>
</dbReference>
<name>A0A3M6U7Q6_POCDA</name>
<keyword evidence="3" id="KW-0444">Lipid biosynthesis</keyword>
<dbReference type="InterPro" id="IPR033118">
    <property type="entry name" value="EXPERA"/>
</dbReference>
<dbReference type="PROSITE" id="PS51751">
    <property type="entry name" value="EXPERA"/>
    <property type="match status" value="1"/>
</dbReference>
<evidence type="ECO:0000259" key="15">
    <source>
        <dbReference type="PROSITE" id="PS51751"/>
    </source>
</evidence>
<evidence type="ECO:0000256" key="13">
    <source>
        <dbReference type="PROSITE-ProRule" id="PRU01087"/>
    </source>
</evidence>
<evidence type="ECO:0000256" key="4">
    <source>
        <dbReference type="ARBA" id="ARBA00022692"/>
    </source>
</evidence>
<feature type="transmembrane region" description="Helical" evidence="14">
    <location>
        <begin position="47"/>
        <end position="67"/>
    </location>
</feature>
<dbReference type="OMA" id="KTTHYLY"/>
<dbReference type="Proteomes" id="UP000275408">
    <property type="component" value="Unassembled WGS sequence"/>
</dbReference>
<evidence type="ECO:0000313" key="17">
    <source>
        <dbReference type="Proteomes" id="UP000275408"/>
    </source>
</evidence>
<comment type="similarity">
    <text evidence="2">Belongs to the EBP family.</text>
</comment>
<dbReference type="GO" id="GO:0005783">
    <property type="term" value="C:endoplasmic reticulum"/>
    <property type="evidence" value="ECO:0007669"/>
    <property type="project" value="TreeGrafter"/>
</dbReference>
<keyword evidence="5" id="KW-0752">Steroid biosynthesis</keyword>
<dbReference type="GO" id="GO:0000247">
    <property type="term" value="F:C-8 sterol isomerase activity"/>
    <property type="evidence" value="ECO:0007669"/>
    <property type="project" value="TreeGrafter"/>
</dbReference>
<keyword evidence="11" id="KW-0753">Steroid metabolism</keyword>
<dbReference type="STRING" id="46731.A0A3M6U7Q6"/>
<dbReference type="GO" id="GO:0047750">
    <property type="term" value="F:cholestenol delta-isomerase activity"/>
    <property type="evidence" value="ECO:0007669"/>
    <property type="project" value="InterPro"/>
</dbReference>
<reference evidence="16 17" key="1">
    <citation type="journal article" date="2018" name="Sci. Rep.">
        <title>Comparative analysis of the Pocillopora damicornis genome highlights role of immune system in coral evolution.</title>
        <authorList>
            <person name="Cunning R."/>
            <person name="Bay R.A."/>
            <person name="Gillette P."/>
            <person name="Baker A.C."/>
            <person name="Traylor-Knowles N."/>
        </authorList>
    </citation>
    <scope>NUCLEOTIDE SEQUENCE [LARGE SCALE GENOMIC DNA]</scope>
    <source>
        <strain evidence="16">RSMAS</strain>
        <tissue evidence="16">Whole animal</tissue>
    </source>
</reference>
<feature type="transmembrane region" description="Helical" evidence="14">
    <location>
        <begin position="96"/>
        <end position="115"/>
    </location>
</feature>
<dbReference type="PANTHER" id="PTHR14207:SF0">
    <property type="entry name" value="3-BETA-HYDROXYSTEROID-DELTA(8),DELTA(7)-ISOMERASE"/>
    <property type="match status" value="1"/>
</dbReference>
<proteinExistence type="inferred from homology"/>
<evidence type="ECO:0000256" key="8">
    <source>
        <dbReference type="ARBA" id="ARBA00023098"/>
    </source>
</evidence>
<comment type="caution">
    <text evidence="16">The sequence shown here is derived from an EMBL/GenBank/DDBJ whole genome shotgun (WGS) entry which is preliminary data.</text>
</comment>
<evidence type="ECO:0000256" key="12">
    <source>
        <dbReference type="ARBA" id="ARBA00023235"/>
    </source>
</evidence>
<evidence type="ECO:0000256" key="14">
    <source>
        <dbReference type="SAM" id="Phobius"/>
    </source>
</evidence>
<keyword evidence="17" id="KW-1185">Reference proteome</keyword>
<keyword evidence="6 13" id="KW-1133">Transmembrane helix</keyword>
<comment type="subcellular location">
    <subcellularLocation>
        <location evidence="1">Membrane</location>
        <topology evidence="1">Multi-pass membrane protein</topology>
    </subcellularLocation>
</comment>
<evidence type="ECO:0000313" key="16">
    <source>
        <dbReference type="EMBL" id="RMX49657.1"/>
    </source>
</evidence>
<evidence type="ECO:0000256" key="11">
    <source>
        <dbReference type="ARBA" id="ARBA00023221"/>
    </source>
</evidence>
<dbReference type="EMBL" id="RCHS01002083">
    <property type="protein sequence ID" value="RMX49657.1"/>
    <property type="molecule type" value="Genomic_DNA"/>
</dbReference>
<keyword evidence="4 13" id="KW-0812">Transmembrane</keyword>
<feature type="domain" description="EXPERA" evidence="15">
    <location>
        <begin position="44"/>
        <end position="191"/>
    </location>
</feature>
<keyword evidence="12" id="KW-0413">Isomerase</keyword>
<evidence type="ECO:0000256" key="3">
    <source>
        <dbReference type="ARBA" id="ARBA00022516"/>
    </source>
</evidence>
<dbReference type="Pfam" id="PF05241">
    <property type="entry name" value="EBP"/>
    <property type="match status" value="1"/>
</dbReference>
<protein>
    <recommendedName>
        <fullName evidence="15">EXPERA domain-containing protein</fullName>
    </recommendedName>
</protein>